<dbReference type="EMBL" id="BAAAQR010000004">
    <property type="protein sequence ID" value="GAA2143507.1"/>
    <property type="molecule type" value="Genomic_DNA"/>
</dbReference>
<gene>
    <name evidence="1" type="ORF">GCM10009844_15960</name>
</gene>
<name>A0ABN2ZK53_9ACTN</name>
<keyword evidence="2" id="KW-1185">Reference proteome</keyword>
<protein>
    <submittedName>
        <fullName evidence="1">Uncharacterized protein</fullName>
    </submittedName>
</protein>
<evidence type="ECO:0000313" key="1">
    <source>
        <dbReference type="EMBL" id="GAA2143507.1"/>
    </source>
</evidence>
<dbReference type="Proteomes" id="UP001501771">
    <property type="component" value="Unassembled WGS sequence"/>
</dbReference>
<reference evidence="1 2" key="1">
    <citation type="journal article" date="2019" name="Int. J. Syst. Evol. Microbiol.">
        <title>The Global Catalogue of Microorganisms (GCM) 10K type strain sequencing project: providing services to taxonomists for standard genome sequencing and annotation.</title>
        <authorList>
            <consortium name="The Broad Institute Genomics Platform"/>
            <consortium name="The Broad Institute Genome Sequencing Center for Infectious Disease"/>
            <person name="Wu L."/>
            <person name="Ma J."/>
        </authorList>
    </citation>
    <scope>NUCLEOTIDE SEQUENCE [LARGE SCALE GENOMIC DNA]</scope>
    <source>
        <strain evidence="1 2">JCM 16022</strain>
    </source>
</reference>
<accession>A0ABN2ZK53</accession>
<proteinExistence type="predicted"/>
<sequence length="77" mass="8047">MPAWAGCGVQSRLTGVPRTPPTAHSMCGHSADGAEWTYRTPLVAVRVAVRAVTVTSFISGARYAFPSGLSVEIEGAE</sequence>
<comment type="caution">
    <text evidence="1">The sequence shown here is derived from an EMBL/GenBank/DDBJ whole genome shotgun (WGS) entry which is preliminary data.</text>
</comment>
<organism evidence="1 2">
    <name type="scientific">Nocardioides koreensis</name>
    <dbReference type="NCBI Taxonomy" id="433651"/>
    <lineage>
        <taxon>Bacteria</taxon>
        <taxon>Bacillati</taxon>
        <taxon>Actinomycetota</taxon>
        <taxon>Actinomycetes</taxon>
        <taxon>Propionibacteriales</taxon>
        <taxon>Nocardioidaceae</taxon>
        <taxon>Nocardioides</taxon>
    </lineage>
</organism>
<evidence type="ECO:0000313" key="2">
    <source>
        <dbReference type="Proteomes" id="UP001501771"/>
    </source>
</evidence>